<dbReference type="CDD" id="cd00452">
    <property type="entry name" value="KDPG_aldolase"/>
    <property type="match status" value="1"/>
</dbReference>
<keyword evidence="7" id="KW-1185">Reference proteome</keyword>
<sequence length="221" mass="23050">MEILLMQKVDRLLRLQKAGVVAVVRAETPEKAEKIADAVIAGGVTAIELTFTVPHADQVIANLSNKYADDKNVVIGAGTVLEPATARIAMIAGAEFIVSPSFNPETAKICNLYTTPYTPGCMTPTEIQAALTAGVDLVKLFPGAVLQPTMVKAVLAPFPNLSVMPTGGVNADNMADWFAAGVTLVGAGSNLTAPANHDDFAGVTAMAKEYKAKLAEIRAGK</sequence>
<dbReference type="EMBL" id="AZEC01000015">
    <property type="protein sequence ID" value="KRL10029.1"/>
    <property type="molecule type" value="Genomic_DNA"/>
</dbReference>
<keyword evidence="5" id="KW-0119">Carbohydrate metabolism</keyword>
<evidence type="ECO:0000256" key="1">
    <source>
        <dbReference type="ARBA" id="ARBA00004761"/>
    </source>
</evidence>
<dbReference type="SUPFAM" id="SSF51569">
    <property type="entry name" value="Aldolase"/>
    <property type="match status" value="1"/>
</dbReference>
<dbReference type="NCBIfam" id="TIGR01182">
    <property type="entry name" value="eda"/>
    <property type="match status" value="1"/>
</dbReference>
<dbReference type="GO" id="GO:0016829">
    <property type="term" value="F:lyase activity"/>
    <property type="evidence" value="ECO:0007669"/>
    <property type="project" value="UniProtKB-KW"/>
</dbReference>
<proteinExistence type="inferred from homology"/>
<comment type="pathway">
    <text evidence="1">Carbohydrate acid metabolism.</text>
</comment>
<dbReference type="PANTHER" id="PTHR30246">
    <property type="entry name" value="2-KETO-3-DEOXY-6-PHOSPHOGLUCONATE ALDOLASE"/>
    <property type="match status" value="1"/>
</dbReference>
<gene>
    <name evidence="6" type="ORF">FD09_GL000958</name>
</gene>
<evidence type="ECO:0000256" key="4">
    <source>
        <dbReference type="ARBA" id="ARBA00023239"/>
    </source>
</evidence>
<dbReference type="AlphaFoldDB" id="A0A0R1MP42"/>
<comment type="subunit">
    <text evidence="3">Homotrimer.</text>
</comment>
<reference evidence="6 7" key="1">
    <citation type="journal article" date="2015" name="Genome Announc.">
        <title>Expanding the biotechnology potential of lactobacilli through comparative genomics of 213 strains and associated genera.</title>
        <authorList>
            <person name="Sun Z."/>
            <person name="Harris H.M."/>
            <person name="McCann A."/>
            <person name="Guo C."/>
            <person name="Argimon S."/>
            <person name="Zhang W."/>
            <person name="Yang X."/>
            <person name="Jeffery I.B."/>
            <person name="Cooney J.C."/>
            <person name="Kagawa T.F."/>
            <person name="Liu W."/>
            <person name="Song Y."/>
            <person name="Salvetti E."/>
            <person name="Wrobel A."/>
            <person name="Rasinkangas P."/>
            <person name="Parkhill J."/>
            <person name="Rea M.C."/>
            <person name="O'Sullivan O."/>
            <person name="Ritari J."/>
            <person name="Douillard F.P."/>
            <person name="Paul Ross R."/>
            <person name="Yang R."/>
            <person name="Briner A.E."/>
            <person name="Felis G.E."/>
            <person name="de Vos W.M."/>
            <person name="Barrangou R."/>
            <person name="Klaenhammer T.R."/>
            <person name="Caufield P.W."/>
            <person name="Cui Y."/>
            <person name="Zhang H."/>
            <person name="O'Toole P.W."/>
        </authorList>
    </citation>
    <scope>NUCLEOTIDE SEQUENCE [LARGE SCALE GENOMIC DNA]</scope>
    <source>
        <strain evidence="6 7">DSM 12744</strain>
    </source>
</reference>
<evidence type="ECO:0000313" key="6">
    <source>
        <dbReference type="EMBL" id="KRL10029.1"/>
    </source>
</evidence>
<dbReference type="STRING" id="1423792.FD09_GL000958"/>
<dbReference type="InterPro" id="IPR013785">
    <property type="entry name" value="Aldolase_TIM"/>
</dbReference>
<dbReference type="Proteomes" id="UP000051330">
    <property type="component" value="Unassembled WGS sequence"/>
</dbReference>
<evidence type="ECO:0000256" key="2">
    <source>
        <dbReference type="ARBA" id="ARBA00006906"/>
    </source>
</evidence>
<dbReference type="Pfam" id="PF01081">
    <property type="entry name" value="Aldolase"/>
    <property type="match status" value="1"/>
</dbReference>
<evidence type="ECO:0000313" key="7">
    <source>
        <dbReference type="Proteomes" id="UP000051330"/>
    </source>
</evidence>
<comment type="caution">
    <text evidence="6">The sequence shown here is derived from an EMBL/GenBank/DDBJ whole genome shotgun (WGS) entry which is preliminary data.</text>
</comment>
<dbReference type="Gene3D" id="3.20.20.70">
    <property type="entry name" value="Aldolase class I"/>
    <property type="match status" value="1"/>
</dbReference>
<dbReference type="NCBIfam" id="NF005119">
    <property type="entry name" value="PRK06552.1"/>
    <property type="match status" value="1"/>
</dbReference>
<evidence type="ECO:0000256" key="5">
    <source>
        <dbReference type="ARBA" id="ARBA00023277"/>
    </source>
</evidence>
<dbReference type="InterPro" id="IPR000887">
    <property type="entry name" value="Aldlse_KDPG_KHG"/>
</dbReference>
<organism evidence="6 7">
    <name type="scientific">Schleiferilactobacillus perolens DSM 12744</name>
    <dbReference type="NCBI Taxonomy" id="1423792"/>
    <lineage>
        <taxon>Bacteria</taxon>
        <taxon>Bacillati</taxon>
        <taxon>Bacillota</taxon>
        <taxon>Bacilli</taxon>
        <taxon>Lactobacillales</taxon>
        <taxon>Lactobacillaceae</taxon>
        <taxon>Schleiferilactobacillus</taxon>
    </lineage>
</organism>
<dbReference type="PATRIC" id="fig|1423792.3.peg.978"/>
<accession>A0A0R1MP42</accession>
<name>A0A0R1MP42_9LACO</name>
<evidence type="ECO:0000256" key="3">
    <source>
        <dbReference type="ARBA" id="ARBA00011233"/>
    </source>
</evidence>
<protein>
    <submittedName>
        <fullName evidence="6">2-keto-3-deoxy-6-phosphogluconate aldolase</fullName>
    </submittedName>
</protein>
<keyword evidence="4" id="KW-0456">Lyase</keyword>
<comment type="similarity">
    <text evidence="2">Belongs to the KHG/KDPG aldolase family.</text>
</comment>
<dbReference type="PANTHER" id="PTHR30246:SF1">
    <property type="entry name" value="2-DEHYDRO-3-DEOXY-6-PHOSPHOGALACTONATE ALDOLASE-RELATED"/>
    <property type="match status" value="1"/>
</dbReference>